<protein>
    <submittedName>
        <fullName evidence="2">Uncharacterized protein</fullName>
    </submittedName>
</protein>
<evidence type="ECO:0000313" key="3">
    <source>
        <dbReference type="Proteomes" id="UP000265520"/>
    </source>
</evidence>
<dbReference type="EMBL" id="LXQA010973431">
    <property type="protein sequence ID" value="MCI79425.1"/>
    <property type="molecule type" value="Genomic_DNA"/>
</dbReference>
<feature type="transmembrane region" description="Helical" evidence="1">
    <location>
        <begin position="20"/>
        <end position="43"/>
    </location>
</feature>
<feature type="non-terminal residue" evidence="2">
    <location>
        <position position="1"/>
    </location>
</feature>
<accession>A0A392UXI5</accession>
<keyword evidence="1" id="KW-1133">Transmembrane helix</keyword>
<evidence type="ECO:0000256" key="1">
    <source>
        <dbReference type="SAM" id="Phobius"/>
    </source>
</evidence>
<evidence type="ECO:0000313" key="2">
    <source>
        <dbReference type="EMBL" id="MCI79425.1"/>
    </source>
</evidence>
<dbReference type="Proteomes" id="UP000265520">
    <property type="component" value="Unassembled WGS sequence"/>
</dbReference>
<keyword evidence="1" id="KW-0812">Transmembrane</keyword>
<keyword evidence="3" id="KW-1185">Reference proteome</keyword>
<proteinExistence type="predicted"/>
<sequence>PSSSATLSTPLVLVTIGLPTVLPFSFVLIHGLIIICLGPSILVTDSTLIDQSWIVSDLRKSDQMLHLGT</sequence>
<organism evidence="2 3">
    <name type="scientific">Trifolium medium</name>
    <dbReference type="NCBI Taxonomy" id="97028"/>
    <lineage>
        <taxon>Eukaryota</taxon>
        <taxon>Viridiplantae</taxon>
        <taxon>Streptophyta</taxon>
        <taxon>Embryophyta</taxon>
        <taxon>Tracheophyta</taxon>
        <taxon>Spermatophyta</taxon>
        <taxon>Magnoliopsida</taxon>
        <taxon>eudicotyledons</taxon>
        <taxon>Gunneridae</taxon>
        <taxon>Pentapetalae</taxon>
        <taxon>rosids</taxon>
        <taxon>fabids</taxon>
        <taxon>Fabales</taxon>
        <taxon>Fabaceae</taxon>
        <taxon>Papilionoideae</taxon>
        <taxon>50 kb inversion clade</taxon>
        <taxon>NPAAA clade</taxon>
        <taxon>Hologalegina</taxon>
        <taxon>IRL clade</taxon>
        <taxon>Trifolieae</taxon>
        <taxon>Trifolium</taxon>
    </lineage>
</organism>
<dbReference type="AlphaFoldDB" id="A0A392UXI5"/>
<keyword evidence="1" id="KW-0472">Membrane</keyword>
<comment type="caution">
    <text evidence="2">The sequence shown here is derived from an EMBL/GenBank/DDBJ whole genome shotgun (WGS) entry which is preliminary data.</text>
</comment>
<name>A0A392UXI5_9FABA</name>
<reference evidence="2 3" key="1">
    <citation type="journal article" date="2018" name="Front. Plant Sci.">
        <title>Red Clover (Trifolium pratense) and Zigzag Clover (T. medium) - A Picture of Genomic Similarities and Differences.</title>
        <authorList>
            <person name="Dluhosova J."/>
            <person name="Istvanek J."/>
            <person name="Nedelnik J."/>
            <person name="Repkova J."/>
        </authorList>
    </citation>
    <scope>NUCLEOTIDE SEQUENCE [LARGE SCALE GENOMIC DNA]</scope>
    <source>
        <strain evidence="3">cv. 10/8</strain>
        <tissue evidence="2">Leaf</tissue>
    </source>
</reference>